<evidence type="ECO:0000313" key="12">
    <source>
        <dbReference type="Proteomes" id="UP000194639"/>
    </source>
</evidence>
<reference evidence="11 12" key="1">
    <citation type="submission" date="2014-06" db="EMBL/GenBank/DDBJ databases">
        <authorList>
            <person name="Ju J."/>
            <person name="Zhang J."/>
        </authorList>
    </citation>
    <scope>NUCLEOTIDE SEQUENCE [LARGE SCALE GENOMIC DNA]</scope>
    <source>
        <strain evidence="11">DmW_045</strain>
    </source>
</reference>
<dbReference type="PANTHER" id="PTHR37937:SF1">
    <property type="entry name" value="CONJUGATIVE TRANSFER: DNA TRANSPORT"/>
    <property type="match status" value="1"/>
</dbReference>
<feature type="compositionally biased region" description="Basic and acidic residues" evidence="8">
    <location>
        <begin position="310"/>
        <end position="333"/>
    </location>
</feature>
<dbReference type="PANTHER" id="PTHR37937">
    <property type="entry name" value="CONJUGATIVE TRANSFER: DNA TRANSPORT"/>
    <property type="match status" value="1"/>
</dbReference>
<evidence type="ECO:0000256" key="9">
    <source>
        <dbReference type="SAM" id="Phobius"/>
    </source>
</evidence>
<evidence type="ECO:0000256" key="7">
    <source>
        <dbReference type="SAM" id="Coils"/>
    </source>
</evidence>
<name>A0A251ZX34_9PROT</name>
<evidence type="ECO:0000256" key="5">
    <source>
        <dbReference type="ARBA" id="ARBA00022989"/>
    </source>
</evidence>
<evidence type="ECO:0000256" key="6">
    <source>
        <dbReference type="ARBA" id="ARBA00023136"/>
    </source>
</evidence>
<keyword evidence="3" id="KW-1003">Cell membrane</keyword>
<protein>
    <recommendedName>
        <fullName evidence="13">Conjugal transfer protein TraG</fullName>
    </recommendedName>
</protein>
<dbReference type="Proteomes" id="UP000194639">
    <property type="component" value="Unassembled WGS sequence"/>
</dbReference>
<comment type="subcellular location">
    <subcellularLocation>
        <location evidence="1">Cell membrane</location>
        <topology evidence="1">Multi-pass membrane protein</topology>
    </subcellularLocation>
</comment>
<evidence type="ECO:0008006" key="13">
    <source>
        <dbReference type="Google" id="ProtNLM"/>
    </source>
</evidence>
<dbReference type="InterPro" id="IPR051539">
    <property type="entry name" value="T4SS-coupling_protein"/>
</dbReference>
<evidence type="ECO:0000256" key="8">
    <source>
        <dbReference type="SAM" id="MobiDB-lite"/>
    </source>
</evidence>
<feature type="signal peptide" evidence="10">
    <location>
        <begin position="1"/>
        <end position="19"/>
    </location>
</feature>
<dbReference type="EMBL" id="JOMO01000101">
    <property type="protein sequence ID" value="OUI79234.1"/>
    <property type="molecule type" value="Genomic_DNA"/>
</dbReference>
<proteinExistence type="inferred from homology"/>
<evidence type="ECO:0000313" key="11">
    <source>
        <dbReference type="EMBL" id="OUI79234.1"/>
    </source>
</evidence>
<dbReference type="CDD" id="cd01127">
    <property type="entry name" value="TrwB_TraG_TraD_VirD4"/>
    <property type="match status" value="1"/>
</dbReference>
<evidence type="ECO:0000256" key="1">
    <source>
        <dbReference type="ARBA" id="ARBA00004651"/>
    </source>
</evidence>
<keyword evidence="10" id="KW-0732">Signal</keyword>
<comment type="caution">
    <text evidence="11">The sequence shown here is derived from an EMBL/GenBank/DDBJ whole genome shotgun (WGS) entry which is preliminary data.</text>
</comment>
<evidence type="ECO:0000256" key="2">
    <source>
        <dbReference type="ARBA" id="ARBA00008806"/>
    </source>
</evidence>
<dbReference type="GO" id="GO:0005886">
    <property type="term" value="C:plasma membrane"/>
    <property type="evidence" value="ECO:0007669"/>
    <property type="project" value="UniProtKB-SubCell"/>
</dbReference>
<sequence length="806" mass="88274">MRKLVLALALVTLPSVAHAELLQRCQVDDLPIVKDRNGSIITPNSDSDKKQVCDAINHSLTEWENRLSQIQNDASSMTDAANAQDWKTYREKWSDALPVMQQFLDAAKQDKTDETARNIERMNGRDLADFVTGVGLPVPANIAEAGKSIDAHLDQNTATAGQSILRQFYQRGLEFAPDAAKLDSLPAIDSLKKQQETEIEIRHDEMHGTSVSGYFSGFWGRVRDSLVSFGIIAFLGCAIIGFFSKGKPGPAMRSLVASAALPLLISILISIFLPFLPEWIISGTLLFGTLIIFFFVHPLNLIAEKWGKGERKTESSPSAHEAEKLRSDADTHGSARWGNVQDMAKYKHIGTPDLALARIPNAPSQIDPRFRYNGHVVTVAPTRSGKGIGAVIPNLLEYPGSCIVLDVKGENAAVTARARRQMGQDVFILDPFKVMGKEFETHRFNPLDTLNVLSPDCIGDALLIADAMMARDKAPEGASAHFEETARSFLQGVILHVACLPDRARRNLGEVRRLLTLPEQGEEDFIGLVGAMADADHLAFGIPARAANALMSTPDKERGSILSTVRRITAFLDDPRICAAMTDSDFRLSELKAKPMTVYLVIPANRIAPNAGFVRLFLNSTLAAITASTVVPKHKVLCLLDEFGQLGYMKPIEDAVSLLSGYGLTFWIFLQELSQIKAVYPRWQTFLANSAQVFFGTKDPDTAEYISKTLGSMTIEYATNSESENEGSSSSIARPVGGSSSSRGSSTSQSQQLTGRALLTLDEVLGLGPLRPIVLIGGERPYLLQRLNYLTDPEYQGKFDKNPYHV</sequence>
<dbReference type="Gene3D" id="3.40.50.300">
    <property type="entry name" value="P-loop containing nucleotide triphosphate hydrolases"/>
    <property type="match status" value="1"/>
</dbReference>
<keyword evidence="5 9" id="KW-1133">Transmembrane helix</keyword>
<comment type="similarity">
    <text evidence="2">Belongs to the VirD4/TraG family.</text>
</comment>
<dbReference type="SUPFAM" id="SSF52540">
    <property type="entry name" value="P-loop containing nucleoside triphosphate hydrolases"/>
    <property type="match status" value="1"/>
</dbReference>
<evidence type="ECO:0000256" key="10">
    <source>
        <dbReference type="SAM" id="SignalP"/>
    </source>
</evidence>
<feature type="transmembrane region" description="Helical" evidence="9">
    <location>
        <begin position="279"/>
        <end position="302"/>
    </location>
</feature>
<feature type="transmembrane region" description="Helical" evidence="9">
    <location>
        <begin position="255"/>
        <end position="273"/>
    </location>
</feature>
<keyword evidence="4 9" id="KW-0812">Transmembrane</keyword>
<evidence type="ECO:0000256" key="4">
    <source>
        <dbReference type="ARBA" id="ARBA00022692"/>
    </source>
</evidence>
<feature type="transmembrane region" description="Helical" evidence="9">
    <location>
        <begin position="226"/>
        <end position="243"/>
    </location>
</feature>
<feature type="chain" id="PRO_5013327227" description="Conjugal transfer protein TraG" evidence="10">
    <location>
        <begin position="20"/>
        <end position="806"/>
    </location>
</feature>
<keyword evidence="7" id="KW-0175">Coiled coil</keyword>
<dbReference type="AlphaFoldDB" id="A0A251ZX34"/>
<gene>
    <name evidence="11" type="ORF">HK12_00230</name>
</gene>
<dbReference type="Pfam" id="PF02534">
    <property type="entry name" value="T4SS-DNA_transf"/>
    <property type="match status" value="1"/>
</dbReference>
<organism evidence="11 12">
    <name type="scientific">Acetobacter orientalis</name>
    <dbReference type="NCBI Taxonomy" id="146474"/>
    <lineage>
        <taxon>Bacteria</taxon>
        <taxon>Pseudomonadati</taxon>
        <taxon>Pseudomonadota</taxon>
        <taxon>Alphaproteobacteria</taxon>
        <taxon>Acetobacterales</taxon>
        <taxon>Acetobacteraceae</taxon>
        <taxon>Acetobacter</taxon>
    </lineage>
</organism>
<feature type="region of interest" description="Disordered" evidence="8">
    <location>
        <begin position="310"/>
        <end position="335"/>
    </location>
</feature>
<evidence type="ECO:0000256" key="3">
    <source>
        <dbReference type="ARBA" id="ARBA00022475"/>
    </source>
</evidence>
<feature type="coiled-coil region" evidence="7">
    <location>
        <begin position="53"/>
        <end position="80"/>
    </location>
</feature>
<dbReference type="InterPro" id="IPR003688">
    <property type="entry name" value="TraG/VirD4"/>
</dbReference>
<feature type="region of interest" description="Disordered" evidence="8">
    <location>
        <begin position="720"/>
        <end position="751"/>
    </location>
</feature>
<keyword evidence="6 9" id="KW-0472">Membrane</keyword>
<dbReference type="InterPro" id="IPR027417">
    <property type="entry name" value="P-loop_NTPase"/>
</dbReference>
<dbReference type="RefSeq" id="WP_218777593.1">
    <property type="nucleotide sequence ID" value="NZ_JOMO01000101.1"/>
</dbReference>
<accession>A0A251ZX34</accession>